<evidence type="ECO:0000313" key="1">
    <source>
        <dbReference type="EMBL" id="CDJ28741.1"/>
    </source>
</evidence>
<reference evidence="1" key="2">
    <citation type="submission" date="2013-10" db="EMBL/GenBank/DDBJ databases">
        <authorList>
            <person name="Aslett M."/>
        </authorList>
    </citation>
    <scope>NUCLEOTIDE SEQUENCE [LARGE SCALE GENOMIC DNA]</scope>
    <source>
        <strain evidence="1">Houghton</strain>
    </source>
</reference>
<dbReference type="EMBL" id="HG681533">
    <property type="protein sequence ID" value="CDJ28741.1"/>
    <property type="molecule type" value="Genomic_DNA"/>
</dbReference>
<dbReference type="Proteomes" id="UP000030744">
    <property type="component" value="Unassembled WGS sequence"/>
</dbReference>
<accession>U6JVD1</accession>
<dbReference type="VEuPathDB" id="ToxoDB:EMH_0043600"/>
<reference evidence="1" key="1">
    <citation type="submission" date="2013-10" db="EMBL/GenBank/DDBJ databases">
        <title>Genomic analysis of the causative agents of coccidiosis in chickens.</title>
        <authorList>
            <person name="Reid A.J."/>
            <person name="Blake D."/>
            <person name="Billington K."/>
            <person name="Browne H."/>
            <person name="Dunn M."/>
            <person name="Hung S."/>
            <person name="Kawahara F."/>
            <person name="Miranda-Saavedra D."/>
            <person name="Mourier T."/>
            <person name="Nagra H."/>
            <person name="Otto T.D."/>
            <person name="Rawlings N."/>
            <person name="Sanchez A."/>
            <person name="Sanders M."/>
            <person name="Subramaniam C."/>
            <person name="Tay Y."/>
            <person name="Dear P."/>
            <person name="Doerig C."/>
            <person name="Gruber A."/>
            <person name="Parkinson J."/>
            <person name="Shirley M."/>
            <person name="Wan K.L."/>
            <person name="Berriman M."/>
            <person name="Tomley F."/>
            <person name="Pain A."/>
        </authorList>
    </citation>
    <scope>NUCLEOTIDE SEQUENCE [LARGE SCALE GENOMIC DNA]</scope>
    <source>
        <strain evidence="1">Houghton</strain>
    </source>
</reference>
<organism evidence="1 2">
    <name type="scientific">Eimeria mitis</name>
    <dbReference type="NCBI Taxonomy" id="44415"/>
    <lineage>
        <taxon>Eukaryota</taxon>
        <taxon>Sar</taxon>
        <taxon>Alveolata</taxon>
        <taxon>Apicomplexa</taxon>
        <taxon>Conoidasida</taxon>
        <taxon>Coccidia</taxon>
        <taxon>Eucoccidiorida</taxon>
        <taxon>Eimeriorina</taxon>
        <taxon>Eimeriidae</taxon>
        <taxon>Eimeria</taxon>
    </lineage>
</organism>
<sequence length="316" mass="32650">MHAPARTRQHLLRQLRAVAAAAAGTASTVAAVDRRENVECGIHLNFTVTMDGGDSFDAVKAMGKAEAKVAATAVDEAGTGPAVDATRTVSRQTISRVHRTSHGIASDLAEGKEAPASAYCDVAAAALAVEDNAPDAADTETAEEAATLQAPDDALKLKAFASCAAPVAGGGPEVEHTSAASVEVARWGSSIPRMPGALREGFLAEVKSLQKKPIMKITTSVEGKFLSVPPVTGAYGESSVSSLFKLFSLLNKHFGLNEHSTFLDIGRSDLLFPGSDVVVLGIDDSAAAVRAAAVAVIQYGAEGGFEALPLRFVLQQ</sequence>
<dbReference type="AlphaFoldDB" id="U6JVD1"/>
<keyword evidence="2" id="KW-1185">Reference proteome</keyword>
<dbReference type="RefSeq" id="XP_013351315.1">
    <property type="nucleotide sequence ID" value="XM_013495861.1"/>
</dbReference>
<gene>
    <name evidence="1" type="ORF">EMH_0043600</name>
</gene>
<protein>
    <submittedName>
        <fullName evidence="1">Uncharacterized protein</fullName>
    </submittedName>
</protein>
<dbReference type="GeneID" id="25379078"/>
<evidence type="ECO:0000313" key="2">
    <source>
        <dbReference type="Proteomes" id="UP000030744"/>
    </source>
</evidence>
<name>U6JVD1_9EIME</name>
<proteinExistence type="predicted"/>